<keyword evidence="4" id="KW-1185">Reference proteome</keyword>
<dbReference type="Pfam" id="PF00156">
    <property type="entry name" value="Pribosyltran"/>
    <property type="match status" value="1"/>
</dbReference>
<dbReference type="PANTHER" id="PTHR47505:SF1">
    <property type="entry name" value="DNA UTILIZATION PROTEIN YHGH"/>
    <property type="match status" value="1"/>
</dbReference>
<proteinExistence type="inferred from homology"/>
<name>A0ABV6NEV1_9BACI</name>
<reference evidence="3 4" key="1">
    <citation type="submission" date="2024-09" db="EMBL/GenBank/DDBJ databases">
        <authorList>
            <person name="Sun Q."/>
            <person name="Mori K."/>
        </authorList>
    </citation>
    <scope>NUCLEOTIDE SEQUENCE [LARGE SCALE GENOMIC DNA]</scope>
    <source>
        <strain evidence="3 4">NCAIM B.02301</strain>
    </source>
</reference>
<evidence type="ECO:0000313" key="3">
    <source>
        <dbReference type="EMBL" id="MFC0559280.1"/>
    </source>
</evidence>
<sequence>MKRCLACHERFFDAVGWRKLLLIEPEDLLCSLCESELSRIEGRTCKTCSRPLEKINNAHRKEDQCLDCWRWEEREDTATLLERNVSLYEYNPFLKEWLATYKYKGDAVIATYFSPMLHKVYQKQFQRYTPIAMPLSRERLQTRGFNQSALLLLPWAEDQPVLDRTSGEKQSKKSRKQRIDQFHHNPFTLQPNAKSKVENRNILLIDDVYTTGTTIRQAAKLLKEHGAKNVASLTIAR</sequence>
<dbReference type="InterPro" id="IPR000836">
    <property type="entry name" value="PRTase_dom"/>
</dbReference>
<dbReference type="CDD" id="cd06223">
    <property type="entry name" value="PRTases_typeI"/>
    <property type="match status" value="1"/>
</dbReference>
<dbReference type="InterPro" id="IPR051910">
    <property type="entry name" value="ComF/GntX_DNA_util-trans"/>
</dbReference>
<dbReference type="Gene3D" id="3.40.50.2020">
    <property type="match status" value="1"/>
</dbReference>
<comment type="caution">
    <text evidence="3">The sequence shown here is derived from an EMBL/GenBank/DDBJ whole genome shotgun (WGS) entry which is preliminary data.</text>
</comment>
<evidence type="ECO:0000313" key="4">
    <source>
        <dbReference type="Proteomes" id="UP001589833"/>
    </source>
</evidence>
<evidence type="ECO:0000259" key="2">
    <source>
        <dbReference type="Pfam" id="PF00156"/>
    </source>
</evidence>
<dbReference type="InterPro" id="IPR029057">
    <property type="entry name" value="PRTase-like"/>
</dbReference>
<accession>A0ABV6NEV1</accession>
<protein>
    <submittedName>
        <fullName evidence="3">ComF family protein</fullName>
    </submittedName>
</protein>
<dbReference type="Proteomes" id="UP001589833">
    <property type="component" value="Unassembled WGS sequence"/>
</dbReference>
<organism evidence="3 4">
    <name type="scientific">Halalkalibacter alkalisediminis</name>
    <dbReference type="NCBI Taxonomy" id="935616"/>
    <lineage>
        <taxon>Bacteria</taxon>
        <taxon>Bacillati</taxon>
        <taxon>Bacillota</taxon>
        <taxon>Bacilli</taxon>
        <taxon>Bacillales</taxon>
        <taxon>Bacillaceae</taxon>
        <taxon>Halalkalibacter</taxon>
    </lineage>
</organism>
<dbReference type="SUPFAM" id="SSF53271">
    <property type="entry name" value="PRTase-like"/>
    <property type="match status" value="1"/>
</dbReference>
<dbReference type="PANTHER" id="PTHR47505">
    <property type="entry name" value="DNA UTILIZATION PROTEIN YHGH"/>
    <property type="match status" value="1"/>
</dbReference>
<dbReference type="EMBL" id="JBHLTR010000013">
    <property type="protein sequence ID" value="MFC0559280.1"/>
    <property type="molecule type" value="Genomic_DNA"/>
</dbReference>
<evidence type="ECO:0000256" key="1">
    <source>
        <dbReference type="ARBA" id="ARBA00008007"/>
    </source>
</evidence>
<dbReference type="RefSeq" id="WP_273841930.1">
    <property type="nucleotide sequence ID" value="NZ_JAQQWT010000004.1"/>
</dbReference>
<gene>
    <name evidence="3" type="ORF">ACFFH4_09500</name>
</gene>
<comment type="similarity">
    <text evidence="1">Belongs to the ComF/GntX family.</text>
</comment>
<feature type="domain" description="Phosphoribosyltransferase" evidence="2">
    <location>
        <begin position="172"/>
        <end position="236"/>
    </location>
</feature>